<dbReference type="AlphaFoldDB" id="A0A561SIS7"/>
<organism evidence="1 2">
    <name type="scientific">Pseudonocardia hierapolitana</name>
    <dbReference type="NCBI Taxonomy" id="1128676"/>
    <lineage>
        <taxon>Bacteria</taxon>
        <taxon>Bacillati</taxon>
        <taxon>Actinomycetota</taxon>
        <taxon>Actinomycetes</taxon>
        <taxon>Pseudonocardiales</taxon>
        <taxon>Pseudonocardiaceae</taxon>
        <taxon>Pseudonocardia</taxon>
    </lineage>
</organism>
<evidence type="ECO:0000313" key="1">
    <source>
        <dbReference type="EMBL" id="TWF74777.1"/>
    </source>
</evidence>
<name>A0A561SIS7_9PSEU</name>
<dbReference type="RefSeq" id="WP_147254094.1">
    <property type="nucleotide sequence ID" value="NZ_VIWU01000001.1"/>
</dbReference>
<proteinExistence type="predicted"/>
<dbReference type="Proteomes" id="UP000321261">
    <property type="component" value="Unassembled WGS sequence"/>
</dbReference>
<reference evidence="1 2" key="1">
    <citation type="submission" date="2019-06" db="EMBL/GenBank/DDBJ databases">
        <title>Sequencing the genomes of 1000 actinobacteria strains.</title>
        <authorList>
            <person name="Klenk H.-P."/>
        </authorList>
    </citation>
    <scope>NUCLEOTIDE SEQUENCE [LARGE SCALE GENOMIC DNA]</scope>
    <source>
        <strain evidence="1 2">DSM 45671</strain>
    </source>
</reference>
<dbReference type="EMBL" id="VIWU01000001">
    <property type="protein sequence ID" value="TWF74777.1"/>
    <property type="molecule type" value="Genomic_DNA"/>
</dbReference>
<gene>
    <name evidence="1" type="ORF">FHX44_11659</name>
</gene>
<sequence length="107" mass="12141">MPEQLRLEPQAIPTVRAAVEEGLAELGTQLVRLRQQAIIPQPWMGDLTSEFVRNEYQQRVIEAVDGPLAAIRGFEAELTRILDSLKAMEDHYRRTEGNNTALWGRKA</sequence>
<evidence type="ECO:0008006" key="3">
    <source>
        <dbReference type="Google" id="ProtNLM"/>
    </source>
</evidence>
<protein>
    <recommendedName>
        <fullName evidence="3">WXG100 family type VII secretion target</fullName>
    </recommendedName>
</protein>
<dbReference type="OrthoDB" id="3697210at2"/>
<accession>A0A561SIS7</accession>
<evidence type="ECO:0000313" key="2">
    <source>
        <dbReference type="Proteomes" id="UP000321261"/>
    </source>
</evidence>
<keyword evidence="2" id="KW-1185">Reference proteome</keyword>
<comment type="caution">
    <text evidence="1">The sequence shown here is derived from an EMBL/GenBank/DDBJ whole genome shotgun (WGS) entry which is preliminary data.</text>
</comment>